<name>A0A2U9S866_9PROT</name>
<reference evidence="11 12" key="1">
    <citation type="journal article" date="2019" name="Int. J. Syst. Evol. Microbiol.">
        <title>Azospirillum ramasamyi sp. nov., a novel diazotrophic bacterium isolated from fermented bovine products.</title>
        <authorList>
            <person name="Anandham R."/>
            <person name="Heo J."/>
            <person name="Krishnamoorthy R."/>
            <person name="SenthilKumar M."/>
            <person name="Gopal N.O."/>
            <person name="Kim S.J."/>
            <person name="Kwon S.W."/>
        </authorList>
    </citation>
    <scope>NUCLEOTIDE SEQUENCE [LARGE SCALE GENOMIC DNA]</scope>
    <source>
        <strain evidence="11 12">M2T2B2</strain>
    </source>
</reference>
<feature type="transmembrane region" description="Helical" evidence="10">
    <location>
        <begin position="6"/>
        <end position="26"/>
    </location>
</feature>
<protein>
    <recommendedName>
        <fullName evidence="13">Flagellar assembly protein FliO</fullName>
    </recommendedName>
</protein>
<dbReference type="OrthoDB" id="8456606at2"/>
<evidence type="ECO:0000313" key="12">
    <source>
        <dbReference type="Proteomes" id="UP000249605"/>
    </source>
</evidence>
<proteinExistence type="inferred from homology"/>
<gene>
    <name evidence="11" type="ORF">DM194_05745</name>
</gene>
<organism evidence="11 12">
    <name type="scientific">Azospirillum ramasamyi</name>
    <dbReference type="NCBI Taxonomy" id="682998"/>
    <lineage>
        <taxon>Bacteria</taxon>
        <taxon>Pseudomonadati</taxon>
        <taxon>Pseudomonadota</taxon>
        <taxon>Alphaproteobacteria</taxon>
        <taxon>Rhodospirillales</taxon>
        <taxon>Azospirillaceae</taxon>
        <taxon>Azospirillum</taxon>
    </lineage>
</organism>
<dbReference type="RefSeq" id="WP_111066348.1">
    <property type="nucleotide sequence ID" value="NZ_CP029829.1"/>
</dbReference>
<keyword evidence="12" id="KW-1185">Reference proteome</keyword>
<dbReference type="AlphaFoldDB" id="A0A2U9S866"/>
<evidence type="ECO:0000256" key="1">
    <source>
        <dbReference type="ARBA" id="ARBA00004117"/>
    </source>
</evidence>
<keyword evidence="5 10" id="KW-1133">Transmembrane helix</keyword>
<keyword evidence="3" id="KW-1003">Cell membrane</keyword>
<dbReference type="GO" id="GO:0044781">
    <property type="term" value="P:bacterial-type flagellum organization"/>
    <property type="evidence" value="ECO:0007669"/>
    <property type="project" value="InterPro"/>
</dbReference>
<dbReference type="InterPro" id="IPR022781">
    <property type="entry name" value="Flagellar_biosynth_FliO"/>
</dbReference>
<dbReference type="KEGG" id="azm:DM194_05745"/>
<evidence type="ECO:0000256" key="7">
    <source>
        <dbReference type="ARBA" id="ARBA00023143"/>
    </source>
</evidence>
<evidence type="ECO:0000256" key="6">
    <source>
        <dbReference type="ARBA" id="ARBA00023136"/>
    </source>
</evidence>
<dbReference type="EMBL" id="CP029829">
    <property type="protein sequence ID" value="AWU93809.1"/>
    <property type="molecule type" value="Genomic_DNA"/>
</dbReference>
<evidence type="ECO:0000256" key="8">
    <source>
        <dbReference type="ARBA" id="ARBA00037937"/>
    </source>
</evidence>
<evidence type="ECO:0000313" key="11">
    <source>
        <dbReference type="EMBL" id="AWU93809.1"/>
    </source>
</evidence>
<evidence type="ECO:0008006" key="13">
    <source>
        <dbReference type="Google" id="ProtNLM"/>
    </source>
</evidence>
<dbReference type="Pfam" id="PF04347">
    <property type="entry name" value="FliO"/>
    <property type="match status" value="1"/>
</dbReference>
<dbReference type="PANTHER" id="PTHR38766:SF1">
    <property type="entry name" value="FLAGELLAR PROTEIN FLIO"/>
    <property type="match status" value="1"/>
</dbReference>
<feature type="region of interest" description="Disordered" evidence="9">
    <location>
        <begin position="99"/>
        <end position="120"/>
    </location>
</feature>
<dbReference type="GO" id="GO:0005886">
    <property type="term" value="C:plasma membrane"/>
    <property type="evidence" value="ECO:0007669"/>
    <property type="project" value="UniProtKB-SubCell"/>
</dbReference>
<dbReference type="InterPro" id="IPR052205">
    <property type="entry name" value="FliO/MopB"/>
</dbReference>
<keyword evidence="4 10" id="KW-0812">Transmembrane</keyword>
<keyword evidence="6 10" id="KW-0472">Membrane</keyword>
<evidence type="ECO:0000256" key="4">
    <source>
        <dbReference type="ARBA" id="ARBA00022692"/>
    </source>
</evidence>
<evidence type="ECO:0000256" key="10">
    <source>
        <dbReference type="SAM" id="Phobius"/>
    </source>
</evidence>
<evidence type="ECO:0000256" key="2">
    <source>
        <dbReference type="ARBA" id="ARBA00004236"/>
    </source>
</evidence>
<keyword evidence="7" id="KW-0975">Bacterial flagellum</keyword>
<dbReference type="Proteomes" id="UP000249605">
    <property type="component" value="Chromosome"/>
</dbReference>
<evidence type="ECO:0000256" key="9">
    <source>
        <dbReference type="SAM" id="MobiDB-lite"/>
    </source>
</evidence>
<comment type="similarity">
    <text evidence="8">Belongs to the FliO/MopB family.</text>
</comment>
<dbReference type="PANTHER" id="PTHR38766">
    <property type="entry name" value="FLAGELLAR PROTEIN FLIO"/>
    <property type="match status" value="1"/>
</dbReference>
<comment type="subcellular location">
    <subcellularLocation>
        <location evidence="1">Bacterial flagellum basal body</location>
    </subcellularLocation>
    <subcellularLocation>
        <location evidence="2">Cell membrane</location>
    </subcellularLocation>
</comment>
<evidence type="ECO:0000256" key="5">
    <source>
        <dbReference type="ARBA" id="ARBA00022989"/>
    </source>
</evidence>
<evidence type="ECO:0000256" key="3">
    <source>
        <dbReference type="ARBA" id="ARBA00022475"/>
    </source>
</evidence>
<accession>A0A2U9S866</accession>
<dbReference type="GO" id="GO:0009425">
    <property type="term" value="C:bacterial-type flagellum basal body"/>
    <property type="evidence" value="ECO:0007669"/>
    <property type="project" value="UniProtKB-SubCell"/>
</dbReference>
<sequence length="120" mass="13009">MDLDQYIRFLMALFFVVALIMVVAWVMRRVGMAGGTVRGRARQRRLSVVEALPIDAKRRLILIRRDDREHLILLSANGDLLVDSAPAGGFDSALAKSADTKAPAPSLTIPPAASAGSRPQ</sequence>